<sequence length="136" mass="16081">MGLFKKESAICTICKKPTKHKHKPKKEWYVEAPLCGDCYMDKMRDEYDANIKAKCVTCGTKQKVTDLWEPRWQWDMQGLLCKTCFDKKETDFNKKKEFCTLCGAKLSFFRYTPKNHWKIDGKMCRKCWDGQKAENG</sequence>
<protein>
    <submittedName>
        <fullName evidence="1">Uncharacterized protein</fullName>
    </submittedName>
</protein>
<proteinExistence type="predicted"/>
<dbReference type="EMBL" id="KF900574">
    <property type="protein sequence ID" value="AIE99835.1"/>
    <property type="molecule type" value="Genomic_DNA"/>
</dbReference>
<organism evidence="1">
    <name type="scientific">uncultured marine thaumarchaeote KM3_11_F08</name>
    <dbReference type="NCBI Taxonomy" id="1455992"/>
    <lineage>
        <taxon>Archaea</taxon>
        <taxon>Nitrososphaerota</taxon>
        <taxon>environmental samples</taxon>
    </lineage>
</organism>
<accession>A0A075G758</accession>
<evidence type="ECO:0000313" key="1">
    <source>
        <dbReference type="EMBL" id="AIE99835.1"/>
    </source>
</evidence>
<dbReference type="AlphaFoldDB" id="A0A075G758"/>
<reference evidence="1" key="1">
    <citation type="journal article" date="2014" name="Genome Biol. Evol.">
        <title>Pangenome evidence for extensive interdomain horizontal transfer affecting lineage core and shell genes in uncultured planktonic thaumarchaeota and euryarchaeota.</title>
        <authorList>
            <person name="Deschamps P."/>
            <person name="Zivanovic Y."/>
            <person name="Moreira D."/>
            <person name="Rodriguez-Valera F."/>
            <person name="Lopez-Garcia P."/>
        </authorList>
    </citation>
    <scope>NUCLEOTIDE SEQUENCE</scope>
</reference>
<name>A0A075G758_9ARCH</name>